<name>A0A5K7S5X2_9BACT</name>
<dbReference type="KEGG" id="anf:AQPE_1080"/>
<dbReference type="Proteomes" id="UP001193389">
    <property type="component" value="Chromosome"/>
</dbReference>
<accession>A0A5K7S5X2</accession>
<dbReference type="GO" id="GO:0003677">
    <property type="term" value="F:DNA binding"/>
    <property type="evidence" value="ECO:0007669"/>
    <property type="project" value="UniProtKB-KW"/>
</dbReference>
<keyword evidence="3" id="KW-0731">Sigma factor</keyword>
<dbReference type="NCBIfam" id="TIGR02937">
    <property type="entry name" value="sigma70-ECF"/>
    <property type="match status" value="1"/>
</dbReference>
<dbReference type="InterPro" id="IPR014284">
    <property type="entry name" value="RNA_pol_sigma-70_dom"/>
</dbReference>
<gene>
    <name evidence="8" type="ORF">AQPE_1080</name>
</gene>
<dbReference type="PANTHER" id="PTHR43133">
    <property type="entry name" value="RNA POLYMERASE ECF-TYPE SIGMA FACTO"/>
    <property type="match status" value="1"/>
</dbReference>
<keyword evidence="5" id="KW-0804">Transcription</keyword>
<evidence type="ECO:0000256" key="4">
    <source>
        <dbReference type="ARBA" id="ARBA00023125"/>
    </source>
</evidence>
<dbReference type="CDD" id="cd06171">
    <property type="entry name" value="Sigma70_r4"/>
    <property type="match status" value="1"/>
</dbReference>
<evidence type="ECO:0000313" key="8">
    <source>
        <dbReference type="EMBL" id="BBE16933.1"/>
    </source>
</evidence>
<evidence type="ECO:0000259" key="6">
    <source>
        <dbReference type="Pfam" id="PF04542"/>
    </source>
</evidence>
<comment type="similarity">
    <text evidence="1">Belongs to the sigma-70 factor family. ECF subfamily.</text>
</comment>
<dbReference type="InterPro" id="IPR039425">
    <property type="entry name" value="RNA_pol_sigma-70-like"/>
</dbReference>
<dbReference type="GO" id="GO:0006352">
    <property type="term" value="P:DNA-templated transcription initiation"/>
    <property type="evidence" value="ECO:0007669"/>
    <property type="project" value="InterPro"/>
</dbReference>
<dbReference type="Pfam" id="PF04542">
    <property type="entry name" value="Sigma70_r2"/>
    <property type="match status" value="1"/>
</dbReference>
<dbReference type="RefSeq" id="WP_318349966.1">
    <property type="nucleotide sequence ID" value="NZ_AP018694.1"/>
</dbReference>
<evidence type="ECO:0000256" key="3">
    <source>
        <dbReference type="ARBA" id="ARBA00023082"/>
    </source>
</evidence>
<feature type="domain" description="RNA polymerase sigma factor 70 region 4 type 2" evidence="7">
    <location>
        <begin position="107"/>
        <end position="156"/>
    </location>
</feature>
<dbReference type="Pfam" id="PF08281">
    <property type="entry name" value="Sigma70_r4_2"/>
    <property type="match status" value="1"/>
</dbReference>
<reference evidence="8" key="1">
    <citation type="journal article" date="2020" name="Int. J. Syst. Evol. Microbiol.">
        <title>Aquipluma nitroreducens gen. nov. sp. nov., a novel facultatively anaerobic bacterium isolated from a freshwater lake.</title>
        <authorList>
            <person name="Watanabe M."/>
            <person name="Kojima H."/>
            <person name="Fukui M."/>
        </authorList>
    </citation>
    <scope>NUCLEOTIDE SEQUENCE</scope>
    <source>
        <strain evidence="8">MeG22</strain>
    </source>
</reference>
<feature type="domain" description="RNA polymerase sigma-70 region 2" evidence="6">
    <location>
        <begin position="15"/>
        <end position="75"/>
    </location>
</feature>
<dbReference type="Gene3D" id="1.10.1740.10">
    <property type="match status" value="1"/>
</dbReference>
<evidence type="ECO:0000256" key="1">
    <source>
        <dbReference type="ARBA" id="ARBA00010641"/>
    </source>
</evidence>
<organism evidence="8 9">
    <name type="scientific">Aquipluma nitroreducens</name>
    <dbReference type="NCBI Taxonomy" id="2010828"/>
    <lineage>
        <taxon>Bacteria</taxon>
        <taxon>Pseudomonadati</taxon>
        <taxon>Bacteroidota</taxon>
        <taxon>Bacteroidia</taxon>
        <taxon>Marinilabiliales</taxon>
        <taxon>Prolixibacteraceae</taxon>
        <taxon>Aquipluma</taxon>
    </lineage>
</organism>
<dbReference type="InterPro" id="IPR007627">
    <property type="entry name" value="RNA_pol_sigma70_r2"/>
</dbReference>
<dbReference type="SUPFAM" id="SSF88946">
    <property type="entry name" value="Sigma2 domain of RNA polymerase sigma factors"/>
    <property type="match status" value="1"/>
</dbReference>
<evidence type="ECO:0000313" key="9">
    <source>
        <dbReference type="Proteomes" id="UP001193389"/>
    </source>
</evidence>
<dbReference type="Gene3D" id="1.10.10.10">
    <property type="entry name" value="Winged helix-like DNA-binding domain superfamily/Winged helix DNA-binding domain"/>
    <property type="match status" value="1"/>
</dbReference>
<dbReference type="InterPro" id="IPR036388">
    <property type="entry name" value="WH-like_DNA-bd_sf"/>
</dbReference>
<keyword evidence="2" id="KW-0805">Transcription regulation</keyword>
<sequence>MLARDFKTDVLPISNKLLRFAIQILQDEEEAKDVLQDVFLKLWQKRDELEKIENLEAFAFRMTRNRCLDMIRSRRTISIDSMKKVNFAEEESSDTDHLDMANSASLVRRIITELPDLQRAIIHLRDIEQLEFEEIADATAMNVNAIRVNLSRARKKVRDEIIKIQNYGITENKYSASKVL</sequence>
<keyword evidence="4" id="KW-0238">DNA-binding</keyword>
<evidence type="ECO:0000256" key="2">
    <source>
        <dbReference type="ARBA" id="ARBA00023015"/>
    </source>
</evidence>
<protein>
    <submittedName>
        <fullName evidence="8">RNA polymerase ECF-type sigma factor</fullName>
    </submittedName>
</protein>
<dbReference type="SUPFAM" id="SSF88659">
    <property type="entry name" value="Sigma3 and sigma4 domains of RNA polymerase sigma factors"/>
    <property type="match status" value="1"/>
</dbReference>
<dbReference type="PANTHER" id="PTHR43133:SF8">
    <property type="entry name" value="RNA POLYMERASE SIGMA FACTOR HI_1459-RELATED"/>
    <property type="match status" value="1"/>
</dbReference>
<dbReference type="InterPro" id="IPR013325">
    <property type="entry name" value="RNA_pol_sigma_r2"/>
</dbReference>
<dbReference type="GO" id="GO:0016987">
    <property type="term" value="F:sigma factor activity"/>
    <property type="evidence" value="ECO:0007669"/>
    <property type="project" value="UniProtKB-KW"/>
</dbReference>
<proteinExistence type="inferred from homology"/>
<dbReference type="EMBL" id="AP018694">
    <property type="protein sequence ID" value="BBE16933.1"/>
    <property type="molecule type" value="Genomic_DNA"/>
</dbReference>
<dbReference type="InterPro" id="IPR013249">
    <property type="entry name" value="RNA_pol_sigma70_r4_t2"/>
</dbReference>
<evidence type="ECO:0000259" key="7">
    <source>
        <dbReference type="Pfam" id="PF08281"/>
    </source>
</evidence>
<dbReference type="AlphaFoldDB" id="A0A5K7S5X2"/>
<keyword evidence="9" id="KW-1185">Reference proteome</keyword>
<evidence type="ECO:0000256" key="5">
    <source>
        <dbReference type="ARBA" id="ARBA00023163"/>
    </source>
</evidence>
<dbReference type="InterPro" id="IPR013324">
    <property type="entry name" value="RNA_pol_sigma_r3/r4-like"/>
</dbReference>